<evidence type="ECO:0000313" key="2">
    <source>
        <dbReference type="Proteomes" id="UP000321945"/>
    </source>
</evidence>
<sequence length="119" mass="13643">MKSIEKHINKLLVSVTVFLVFGNVAVANEVLSANSKTAVISELQEEDHGKPFIFNEVYLGEVSQTVSQNEYLGLDLAKTTVSHQNFSFARVSSNYSCFYSSKDKRELIFRHIFPFHFFW</sequence>
<evidence type="ECO:0000313" key="1">
    <source>
        <dbReference type="EMBL" id="TXD70406.1"/>
    </source>
</evidence>
<protein>
    <submittedName>
        <fullName evidence="1">Uncharacterized protein</fullName>
    </submittedName>
</protein>
<dbReference type="RefSeq" id="WP_111815439.1">
    <property type="nucleotide sequence ID" value="NZ_CBCRZQ010000003.1"/>
</dbReference>
<keyword evidence="2" id="KW-1185">Reference proteome</keyword>
<organism evidence="1 2">
    <name type="scientific">Aequorivita lipolytica</name>
    <dbReference type="NCBI Taxonomy" id="153267"/>
    <lineage>
        <taxon>Bacteria</taxon>
        <taxon>Pseudomonadati</taxon>
        <taxon>Bacteroidota</taxon>
        <taxon>Flavobacteriia</taxon>
        <taxon>Flavobacteriales</taxon>
        <taxon>Flavobacteriaceae</taxon>
        <taxon>Aequorivita</taxon>
    </lineage>
</organism>
<reference evidence="1 2" key="1">
    <citation type="submission" date="2019-08" db="EMBL/GenBank/DDBJ databases">
        <title>Genome of Aequorivita lipolytica Y10-2 (type strain).</title>
        <authorList>
            <person name="Bowman J.P."/>
        </authorList>
    </citation>
    <scope>NUCLEOTIDE SEQUENCE [LARGE SCALE GENOMIC DNA]</scope>
    <source>
        <strain evidence="1 2">Y10-2</strain>
    </source>
</reference>
<name>A0A5C6YSM5_9FLAO</name>
<gene>
    <name evidence="1" type="ORF">ESV24_04360</name>
</gene>
<proteinExistence type="predicted"/>
<dbReference type="EMBL" id="VORU01000002">
    <property type="protein sequence ID" value="TXD70406.1"/>
    <property type="molecule type" value="Genomic_DNA"/>
</dbReference>
<dbReference type="AlphaFoldDB" id="A0A5C6YSM5"/>
<accession>A0A5C6YSM5</accession>
<dbReference type="OrthoDB" id="1453768at2"/>
<dbReference type="Proteomes" id="UP000321945">
    <property type="component" value="Unassembled WGS sequence"/>
</dbReference>
<comment type="caution">
    <text evidence="1">The sequence shown here is derived from an EMBL/GenBank/DDBJ whole genome shotgun (WGS) entry which is preliminary data.</text>
</comment>